<accession>A0A497ERH5</accession>
<evidence type="ECO:0000313" key="1">
    <source>
        <dbReference type="EMBL" id="RLE49837.1"/>
    </source>
</evidence>
<proteinExistence type="predicted"/>
<evidence type="ECO:0000313" key="2">
    <source>
        <dbReference type="Proteomes" id="UP000281962"/>
    </source>
</evidence>
<dbReference type="EMBL" id="QMQY01000083">
    <property type="protein sequence ID" value="RLE49837.1"/>
    <property type="molecule type" value="Genomic_DNA"/>
</dbReference>
<protein>
    <submittedName>
        <fullName evidence="1">Uncharacterized protein</fullName>
    </submittedName>
</protein>
<organism evidence="1 2">
    <name type="scientific">Thermoproteota archaeon</name>
    <dbReference type="NCBI Taxonomy" id="2056631"/>
    <lineage>
        <taxon>Archaea</taxon>
        <taxon>Thermoproteota</taxon>
    </lineage>
</organism>
<dbReference type="Proteomes" id="UP000281962">
    <property type="component" value="Unassembled WGS sequence"/>
</dbReference>
<feature type="non-terminal residue" evidence="1">
    <location>
        <position position="84"/>
    </location>
</feature>
<reference evidence="1 2" key="1">
    <citation type="submission" date="2018-06" db="EMBL/GenBank/DDBJ databases">
        <title>Extensive metabolic versatility and redundancy in microbially diverse, dynamic hydrothermal sediments.</title>
        <authorList>
            <person name="Dombrowski N."/>
            <person name="Teske A."/>
            <person name="Baker B.J."/>
        </authorList>
    </citation>
    <scope>NUCLEOTIDE SEQUENCE [LARGE SCALE GENOMIC DNA]</scope>
    <source>
        <strain evidence="1">B30_G17</strain>
    </source>
</reference>
<sequence>MRKFRDRDFIETIEGMIFCVIGNIHPKDRVISYLKYVPWEAEGAKKLGWKRDKNEYGRILPYYSASGVMKVKEYLEKFFPQYIY</sequence>
<comment type="caution">
    <text evidence="1">The sequence shown here is derived from an EMBL/GenBank/DDBJ whole genome shotgun (WGS) entry which is preliminary data.</text>
</comment>
<name>A0A497ERH5_9CREN</name>
<dbReference type="AlphaFoldDB" id="A0A497ERH5"/>
<gene>
    <name evidence="1" type="ORF">DRJ21_02115</name>
</gene>